<evidence type="ECO:0008006" key="3">
    <source>
        <dbReference type="Google" id="ProtNLM"/>
    </source>
</evidence>
<dbReference type="STRING" id="192903.SAMN04488513_104133"/>
<dbReference type="EMBL" id="FQYU01000004">
    <property type="protein sequence ID" value="SHJ38359.1"/>
    <property type="molecule type" value="Genomic_DNA"/>
</dbReference>
<gene>
    <name evidence="1" type="ORF">SAMN04488513_104133</name>
</gene>
<protein>
    <recommendedName>
        <fullName evidence="3">SGNH/GDSL hydrolase family protein</fullName>
    </recommendedName>
</protein>
<evidence type="ECO:0000313" key="1">
    <source>
        <dbReference type="EMBL" id="SHJ38359.1"/>
    </source>
</evidence>
<name>A0A1M6IVJ0_9FLAO</name>
<reference evidence="2" key="1">
    <citation type="submission" date="2016-11" db="EMBL/GenBank/DDBJ databases">
        <authorList>
            <person name="Varghese N."/>
            <person name="Submissions S."/>
        </authorList>
    </citation>
    <scope>NUCLEOTIDE SEQUENCE [LARGE SCALE GENOMIC DNA]</scope>
    <source>
        <strain evidence="2">DSM 19858</strain>
    </source>
</reference>
<evidence type="ECO:0000313" key="2">
    <source>
        <dbReference type="Proteomes" id="UP000184543"/>
    </source>
</evidence>
<sequence>MVSYVVDKVVYYGIRQMESSVYTGQSVGKFNQYLSIKDSLDFIVFGSSRANHHINPSLISENGYNMGMDGQKIAFSATLCKLLPKREQTILFHIDPENAVDDLYMAEDLSSLKSMYYKNKIVQKEMNKYKKLNPLQQIYWCISYNGILFGIIKNYLKPNYNYTTYNGYDPLQVNNSSNRNVLKLDKKEIQVGCKKKGYTLNPIYKAYLTDLKEFSKKNKKQLIFFTSPKLFDNCKEDNLFLRKEMKKMNLIYKDFSDVLLSSTSDLSNWKDATHLSKKGAENFTNYVARTVFGPNVK</sequence>
<accession>A0A1M6IVJ0</accession>
<dbReference type="AlphaFoldDB" id="A0A1M6IVJ0"/>
<proteinExistence type="predicted"/>
<keyword evidence="2" id="KW-1185">Reference proteome</keyword>
<dbReference type="Proteomes" id="UP000184543">
    <property type="component" value="Unassembled WGS sequence"/>
</dbReference>
<organism evidence="1 2">
    <name type="scientific">Pseudozobellia thermophila</name>
    <dbReference type="NCBI Taxonomy" id="192903"/>
    <lineage>
        <taxon>Bacteria</taxon>
        <taxon>Pseudomonadati</taxon>
        <taxon>Bacteroidota</taxon>
        <taxon>Flavobacteriia</taxon>
        <taxon>Flavobacteriales</taxon>
        <taxon>Flavobacteriaceae</taxon>
        <taxon>Pseudozobellia</taxon>
    </lineage>
</organism>